<feature type="domain" description="Chorismate-utilising enzyme C-terminal" evidence="7">
    <location>
        <begin position="144"/>
        <end position="399"/>
    </location>
</feature>
<dbReference type="Proteomes" id="UP001209730">
    <property type="component" value="Unassembled WGS sequence"/>
</dbReference>
<dbReference type="NCBIfam" id="TIGR00543">
    <property type="entry name" value="isochor_syn"/>
    <property type="match status" value="1"/>
</dbReference>
<dbReference type="PANTHER" id="PTHR42839:SF2">
    <property type="entry name" value="ISOCHORISMATE SYNTHASE ENTC"/>
    <property type="match status" value="1"/>
</dbReference>
<comment type="similarity">
    <text evidence="2">Belongs to the isochorismate synthase family.</text>
</comment>
<evidence type="ECO:0000256" key="6">
    <source>
        <dbReference type="SAM" id="MobiDB-lite"/>
    </source>
</evidence>
<dbReference type="InterPro" id="IPR015890">
    <property type="entry name" value="Chorismate_C"/>
</dbReference>
<dbReference type="EC" id="5.4.4.2" evidence="3"/>
<comment type="caution">
    <text evidence="8">The sequence shown here is derived from an EMBL/GenBank/DDBJ whole genome shotgun (WGS) entry which is preliminary data.</text>
</comment>
<dbReference type="InterPro" id="IPR004561">
    <property type="entry name" value="IsoChor_synthase"/>
</dbReference>
<proteinExistence type="inferred from homology"/>
<reference evidence="8" key="1">
    <citation type="submission" date="2022-11" db="EMBL/GenBank/DDBJ databases">
        <title>Chitin-degrading and fungicidal potential of chitinolytic bacterial strains from marine environment of the Pacific Ocean regions.</title>
        <authorList>
            <person name="Pentekhina I."/>
            <person name="Nedashkovskaya O."/>
            <person name="Seitkalieva A."/>
            <person name="Podvolotskaya A."/>
            <person name="Tekutyeva L."/>
            <person name="Balabanova L."/>
        </authorList>
    </citation>
    <scope>NUCLEOTIDE SEQUENCE</scope>
    <source>
        <strain evidence="8">KMM 6838</strain>
    </source>
</reference>
<accession>A0AB35HYI9</accession>
<evidence type="ECO:0000313" key="9">
    <source>
        <dbReference type="Proteomes" id="UP001209730"/>
    </source>
</evidence>
<evidence type="ECO:0000313" key="8">
    <source>
        <dbReference type="EMBL" id="MCX2802539.1"/>
    </source>
</evidence>
<name>A0AB35HYI9_MICTH</name>
<evidence type="ECO:0000256" key="1">
    <source>
        <dbReference type="ARBA" id="ARBA00000799"/>
    </source>
</evidence>
<dbReference type="EMBL" id="JAPHQB010000020">
    <property type="protein sequence ID" value="MCX2802539.1"/>
    <property type="molecule type" value="Genomic_DNA"/>
</dbReference>
<sequence>MNELAEAAEFKGVDSELANAEYLFMSSHCGIRGNGIFEQLLLPVKSGDKSHQWILGGKDGDSDNDFFHHKLRAAFQRARQAGIANPIAIGAIPFDQTQPAEITIPCSYEIFSRSLRIKPFIAVKTKQGECKSPRLLHQKSLPEKQRFKQAVKQIIANFSLSDIRKAVLSRMLELELDGPVCLNTFFSRLVALNPSAYHFRFPLSSGAQLIGASPELLLRRQGAQVYTNPLAGSAKRQGDTAMDKKVSENLTESAKDAYEHRLVIEDIRAQLTPLCSELSIPDSPQLMQTSTMWHLSTPICGTLANPDMTVLQLACRLHPTPALCGFPTEAAQKLIQLVEPFDRGMFGGIVGWCDAQGNGEWAVAIRCGLFSGRRVQLFAGAGIVADSDPESEWQETQAKLKTMLNALGVDADMEKDGEKADVIGEDNVRANKNNSGEIARAARKPLDTRSEVSA</sequence>
<feature type="region of interest" description="Disordered" evidence="6">
    <location>
        <begin position="433"/>
        <end position="454"/>
    </location>
</feature>
<dbReference type="GO" id="GO:0008909">
    <property type="term" value="F:isochorismate synthase activity"/>
    <property type="evidence" value="ECO:0007669"/>
    <property type="project" value="UniProtKB-EC"/>
</dbReference>
<organism evidence="8 9">
    <name type="scientific">Microbulbifer thermotolerans</name>
    <dbReference type="NCBI Taxonomy" id="252514"/>
    <lineage>
        <taxon>Bacteria</taxon>
        <taxon>Pseudomonadati</taxon>
        <taxon>Pseudomonadota</taxon>
        <taxon>Gammaproteobacteria</taxon>
        <taxon>Cellvibrionales</taxon>
        <taxon>Microbulbiferaceae</taxon>
        <taxon>Microbulbifer</taxon>
    </lineage>
</organism>
<feature type="compositionally biased region" description="Basic and acidic residues" evidence="6">
    <location>
        <begin position="444"/>
        <end position="454"/>
    </location>
</feature>
<dbReference type="AlphaFoldDB" id="A0AB35HYI9"/>
<evidence type="ECO:0000259" key="7">
    <source>
        <dbReference type="Pfam" id="PF00425"/>
    </source>
</evidence>
<dbReference type="InterPro" id="IPR005801">
    <property type="entry name" value="ADC_synthase"/>
</dbReference>
<keyword evidence="4 8" id="KW-0413">Isomerase</keyword>
<evidence type="ECO:0000256" key="4">
    <source>
        <dbReference type="ARBA" id="ARBA00023235"/>
    </source>
</evidence>
<evidence type="ECO:0000256" key="3">
    <source>
        <dbReference type="ARBA" id="ARBA00012824"/>
    </source>
</evidence>
<evidence type="ECO:0000256" key="2">
    <source>
        <dbReference type="ARBA" id="ARBA00005297"/>
    </source>
</evidence>
<dbReference type="Gene3D" id="3.60.120.10">
    <property type="entry name" value="Anthranilate synthase"/>
    <property type="match status" value="1"/>
</dbReference>
<dbReference type="Pfam" id="PF00425">
    <property type="entry name" value="Chorismate_bind"/>
    <property type="match status" value="1"/>
</dbReference>
<protein>
    <recommendedName>
        <fullName evidence="3">isochorismate synthase</fullName>
        <ecNumber evidence="3">5.4.4.2</ecNumber>
    </recommendedName>
    <alternativeName>
        <fullName evidence="5">Isochorismate mutase</fullName>
    </alternativeName>
</protein>
<dbReference type="SUPFAM" id="SSF56322">
    <property type="entry name" value="ADC synthase"/>
    <property type="match status" value="1"/>
</dbReference>
<dbReference type="RefSeq" id="WP_266066429.1">
    <property type="nucleotide sequence ID" value="NZ_JAPHQB010000020.1"/>
</dbReference>
<evidence type="ECO:0000256" key="5">
    <source>
        <dbReference type="ARBA" id="ARBA00041564"/>
    </source>
</evidence>
<comment type="catalytic activity">
    <reaction evidence="1">
        <text>chorismate = isochorismate</text>
        <dbReference type="Rhea" id="RHEA:18985"/>
        <dbReference type="ChEBI" id="CHEBI:29748"/>
        <dbReference type="ChEBI" id="CHEBI:29780"/>
        <dbReference type="EC" id="5.4.4.2"/>
    </reaction>
</comment>
<gene>
    <name evidence="8" type="ORF">OQJ68_12150</name>
</gene>
<dbReference type="PANTHER" id="PTHR42839">
    <property type="entry name" value="ISOCHORISMATE SYNTHASE ENTC"/>
    <property type="match status" value="1"/>
</dbReference>